<organism evidence="1 2">
    <name type="scientific">Chryseobacterium arthrosphaerae</name>
    <dbReference type="NCBI Taxonomy" id="651561"/>
    <lineage>
        <taxon>Bacteria</taxon>
        <taxon>Pseudomonadati</taxon>
        <taxon>Bacteroidota</taxon>
        <taxon>Flavobacteriia</taxon>
        <taxon>Flavobacteriales</taxon>
        <taxon>Weeksellaceae</taxon>
        <taxon>Chryseobacterium group</taxon>
        <taxon>Chryseobacterium</taxon>
    </lineage>
</organism>
<proteinExistence type="predicted"/>
<evidence type="ECO:0000313" key="2">
    <source>
        <dbReference type="Proteomes" id="UP001350005"/>
    </source>
</evidence>
<evidence type="ECO:0000313" key="1">
    <source>
        <dbReference type="EMBL" id="MEE6130234.1"/>
    </source>
</evidence>
<dbReference type="RefSeq" id="WP_330937589.1">
    <property type="nucleotide sequence ID" value="NZ_JAZGJU010000082.1"/>
</dbReference>
<dbReference type="EMBL" id="JAZGJU010000082">
    <property type="protein sequence ID" value="MEE6130234.1"/>
    <property type="molecule type" value="Genomic_DNA"/>
</dbReference>
<comment type="caution">
    <text evidence="1">The sequence shown here is derived from an EMBL/GenBank/DDBJ whole genome shotgun (WGS) entry which is preliminary data.</text>
</comment>
<protein>
    <submittedName>
        <fullName evidence="1">Uncharacterized protein</fullName>
    </submittedName>
</protein>
<accession>A0ABU7R624</accession>
<name>A0ABU7R624_9FLAO</name>
<sequence>MENQIISTQTTELEVKQEATMELALKHPGKFPLAPYLPAELIRTLPQIVKAEISQSMLKQSNDEQINIFTAKVLSYFNPKFEDPEIEEELARADILRFAMRCEITEEEFMLALDLATEGKLKTEPDSAGNVENIKLYREIDIIKLGEVKAAYLRFKNEDEKYKVGKAKIKAYLSPPEKKMTPEEYRAITLNNIRKDYHRFKADGKVLATSVFYDLIKKTGIVKVKIDFLEKFLKNFVPEVAEGKLSSGGTSLPKIIKKNVYVEFQNEMINHYIIHLDLHQKNEEEWIKHWETLLIKS</sequence>
<keyword evidence="2" id="KW-1185">Reference proteome</keyword>
<dbReference type="Proteomes" id="UP001350005">
    <property type="component" value="Unassembled WGS sequence"/>
</dbReference>
<gene>
    <name evidence="1" type="ORF">V2E39_22740</name>
</gene>
<reference evidence="1 2" key="1">
    <citation type="submission" date="2024-01" db="EMBL/GenBank/DDBJ databases">
        <title>Whole genome of Chryseobacterium arthrosphaerae NNCa 2741.</title>
        <authorList>
            <person name="Boriskina E.V."/>
            <person name="Gordinskaya N.A."/>
            <person name="Kropotov V.S."/>
            <person name="Alekseeva A.E."/>
            <person name="Makhova M.A."/>
            <person name="Kryazhev D.V."/>
            <person name="Shkurkina I.S."/>
        </authorList>
    </citation>
    <scope>NUCLEOTIDE SEQUENCE [LARGE SCALE GENOMIC DNA]</scope>
    <source>
        <strain evidence="1 2">NNCa 2741</strain>
    </source>
</reference>